<evidence type="ECO:0000313" key="3">
    <source>
        <dbReference type="EMBL" id="QPG06374.1"/>
    </source>
</evidence>
<evidence type="ECO:0000313" key="4">
    <source>
        <dbReference type="Proteomes" id="UP000595095"/>
    </source>
</evidence>
<accession>A0A7S9DYN3</accession>
<dbReference type="PROSITE" id="PS50164">
    <property type="entry name" value="GIY_YIG"/>
    <property type="match status" value="1"/>
</dbReference>
<protein>
    <submittedName>
        <fullName evidence="3">GIY-YIG nuclease family protein</fullName>
    </submittedName>
</protein>
<dbReference type="KEGG" id="smaa:IT774_04065"/>
<sequence length="113" mass="12559">MPVSISASAQNEDNPEPVWFVYIIENRLGQLYTGVSVDPARRMRQHLGELAGGARALKGKAPLRFKLMLELPDKQSAMQLEYGIKQLTKAQKLRLIAGDPATLPSHLRAHLKT</sequence>
<dbReference type="SUPFAM" id="SSF82771">
    <property type="entry name" value="GIY-YIG endonuclease"/>
    <property type="match status" value="1"/>
</dbReference>
<feature type="domain" description="GIY-YIG" evidence="2">
    <location>
        <begin position="17"/>
        <end position="94"/>
    </location>
</feature>
<dbReference type="EMBL" id="CP064795">
    <property type="protein sequence ID" value="QPG06374.1"/>
    <property type="molecule type" value="Genomic_DNA"/>
</dbReference>
<evidence type="ECO:0000259" key="2">
    <source>
        <dbReference type="PROSITE" id="PS50164"/>
    </source>
</evidence>
<keyword evidence="4" id="KW-1185">Reference proteome</keyword>
<dbReference type="PANTHER" id="PTHR34477">
    <property type="entry name" value="UPF0213 PROTEIN YHBQ"/>
    <property type="match status" value="1"/>
</dbReference>
<organism evidence="3 4">
    <name type="scientific">Salinimonas marina</name>
    <dbReference type="NCBI Taxonomy" id="2785918"/>
    <lineage>
        <taxon>Bacteria</taxon>
        <taxon>Pseudomonadati</taxon>
        <taxon>Pseudomonadota</taxon>
        <taxon>Gammaproteobacteria</taxon>
        <taxon>Alteromonadales</taxon>
        <taxon>Alteromonadaceae</taxon>
        <taxon>Alteromonas/Salinimonas group</taxon>
        <taxon>Salinimonas</taxon>
    </lineage>
</organism>
<dbReference type="Proteomes" id="UP000595095">
    <property type="component" value="Chromosome"/>
</dbReference>
<name>A0A7S9DYN3_9ALTE</name>
<proteinExistence type="inferred from homology"/>
<dbReference type="AlphaFoldDB" id="A0A7S9DYN3"/>
<dbReference type="InterPro" id="IPR035901">
    <property type="entry name" value="GIY-YIG_endonuc_sf"/>
</dbReference>
<comment type="similarity">
    <text evidence="1">Belongs to the UPF0213 family.</text>
</comment>
<dbReference type="Pfam" id="PF01541">
    <property type="entry name" value="GIY-YIG"/>
    <property type="match status" value="1"/>
</dbReference>
<dbReference type="CDD" id="cd10456">
    <property type="entry name" value="GIY-YIG_UPF0213"/>
    <property type="match status" value="1"/>
</dbReference>
<dbReference type="InterPro" id="IPR000305">
    <property type="entry name" value="GIY-YIG_endonuc"/>
</dbReference>
<dbReference type="InterPro" id="IPR050190">
    <property type="entry name" value="UPF0213_domain"/>
</dbReference>
<dbReference type="Gene3D" id="3.40.1440.10">
    <property type="entry name" value="GIY-YIG endonuclease"/>
    <property type="match status" value="1"/>
</dbReference>
<gene>
    <name evidence="3" type="ORF">IT774_04065</name>
</gene>
<evidence type="ECO:0000256" key="1">
    <source>
        <dbReference type="ARBA" id="ARBA00007435"/>
    </source>
</evidence>
<dbReference type="PANTHER" id="PTHR34477:SF1">
    <property type="entry name" value="UPF0213 PROTEIN YHBQ"/>
    <property type="match status" value="1"/>
</dbReference>
<reference evidence="3 4" key="1">
    <citation type="submission" date="2020-11" db="EMBL/GenBank/DDBJ databases">
        <title>Complete genome sequence for Salinimonas sp. strain G2-b.</title>
        <authorList>
            <person name="Park S.-J."/>
        </authorList>
    </citation>
    <scope>NUCLEOTIDE SEQUENCE [LARGE SCALE GENOMIC DNA]</scope>
    <source>
        <strain evidence="3 4">G2-b</strain>
    </source>
</reference>